<keyword evidence="1" id="KW-0489">Methyltransferase</keyword>
<proteinExistence type="predicted"/>
<evidence type="ECO:0000259" key="6">
    <source>
        <dbReference type="Pfam" id="PF08100"/>
    </source>
</evidence>
<protein>
    <submittedName>
        <fullName evidence="7">Uncharacterized protein</fullName>
    </submittedName>
</protein>
<organism evidence="7 8">
    <name type="scientific">Colocasia esculenta</name>
    <name type="common">Wild taro</name>
    <name type="synonym">Arum esculentum</name>
    <dbReference type="NCBI Taxonomy" id="4460"/>
    <lineage>
        <taxon>Eukaryota</taxon>
        <taxon>Viridiplantae</taxon>
        <taxon>Streptophyta</taxon>
        <taxon>Embryophyta</taxon>
        <taxon>Tracheophyta</taxon>
        <taxon>Spermatophyta</taxon>
        <taxon>Magnoliopsida</taxon>
        <taxon>Liliopsida</taxon>
        <taxon>Araceae</taxon>
        <taxon>Aroideae</taxon>
        <taxon>Colocasieae</taxon>
        <taxon>Colocasia</taxon>
    </lineage>
</organism>
<dbReference type="GO" id="GO:0032259">
    <property type="term" value="P:methylation"/>
    <property type="evidence" value="ECO:0007669"/>
    <property type="project" value="UniProtKB-KW"/>
</dbReference>
<dbReference type="InterPro" id="IPR016461">
    <property type="entry name" value="COMT-like"/>
</dbReference>
<dbReference type="Gene3D" id="1.10.10.10">
    <property type="entry name" value="Winged helix-like DNA-binding domain superfamily/Winged helix DNA-binding domain"/>
    <property type="match status" value="1"/>
</dbReference>
<dbReference type="CDD" id="cd02440">
    <property type="entry name" value="AdoMet_MTases"/>
    <property type="match status" value="1"/>
</dbReference>
<dbReference type="InterPro" id="IPR029063">
    <property type="entry name" value="SAM-dependent_MTases_sf"/>
</dbReference>
<gene>
    <name evidence="7" type="ORF">Taro_048143</name>
</gene>
<keyword evidence="2" id="KW-0808">Transferase</keyword>
<keyword evidence="8" id="KW-1185">Reference proteome</keyword>
<dbReference type="InterPro" id="IPR001077">
    <property type="entry name" value="COMT_C"/>
</dbReference>
<feature type="domain" description="O-methyltransferase dimerisation" evidence="6">
    <location>
        <begin position="19"/>
        <end position="116"/>
    </location>
</feature>
<dbReference type="OrthoDB" id="757282at2759"/>
<dbReference type="Pfam" id="PF00891">
    <property type="entry name" value="Methyltransf_2"/>
    <property type="match status" value="1"/>
</dbReference>
<evidence type="ECO:0000313" key="8">
    <source>
        <dbReference type="Proteomes" id="UP000652761"/>
    </source>
</evidence>
<dbReference type="Pfam" id="PF08100">
    <property type="entry name" value="Dimerisation"/>
    <property type="match status" value="1"/>
</dbReference>
<dbReference type="FunFam" id="3.40.50.150:FF:000206">
    <property type="entry name" value="O-methyltransferase ZRP4"/>
    <property type="match status" value="1"/>
</dbReference>
<dbReference type="PIRSF" id="PIRSF005739">
    <property type="entry name" value="O-mtase"/>
    <property type="match status" value="1"/>
</dbReference>
<keyword evidence="3" id="KW-0949">S-adenosyl-L-methionine</keyword>
<dbReference type="EMBL" id="NMUH01006410">
    <property type="protein sequence ID" value="MQM15205.1"/>
    <property type="molecule type" value="Genomic_DNA"/>
</dbReference>
<evidence type="ECO:0000256" key="1">
    <source>
        <dbReference type="ARBA" id="ARBA00022603"/>
    </source>
</evidence>
<dbReference type="Gene3D" id="3.40.50.150">
    <property type="entry name" value="Vaccinia Virus protein VP39"/>
    <property type="match status" value="1"/>
</dbReference>
<evidence type="ECO:0000256" key="4">
    <source>
        <dbReference type="PIRSR" id="PIRSR005739-1"/>
    </source>
</evidence>
<evidence type="ECO:0000313" key="7">
    <source>
        <dbReference type="EMBL" id="MQM15205.1"/>
    </source>
</evidence>
<evidence type="ECO:0000256" key="2">
    <source>
        <dbReference type="ARBA" id="ARBA00022679"/>
    </source>
</evidence>
<feature type="domain" description="O-methyltransferase C-terminal" evidence="5">
    <location>
        <begin position="140"/>
        <end position="355"/>
    </location>
</feature>
<dbReference type="InterPro" id="IPR012967">
    <property type="entry name" value="COMT_dimerisation"/>
</dbReference>
<sequence>MAGGGSTHKELLTAQTRLWNYALGYIRPLSLAVAVQLGIPEAVQGHGGPISLSDLASAVGVAEASKVLALRRFMRALSHFGCFERSVTKAAAGEGQGECEEEEEAYAPTLFSSSMVKDSPTTAAPFLLLATCPLLLSVPWNSLAAWFRGERSESAYGIEAPQGGTFWELLSRVPELNGLFNDAMACDARWAVALLAKAHPEVFHGLTSLVDVGGGNGTSAKAIKDAFPDLRCAVLELGHVIAASPAVEGVDFVEGDMFEHVPPADAVLLKWVLHDWNDEDGVRILRRCREAVTPATESGGKVIIIDIVMSDGSGGGDPEEVEAQHLFDMWMLAIMAGAERTEKEWRRIITAAGFSSCKIIPGLGPRSIIEAYP</sequence>
<evidence type="ECO:0000256" key="3">
    <source>
        <dbReference type="ARBA" id="ARBA00022691"/>
    </source>
</evidence>
<dbReference type="PANTHER" id="PTHR11746">
    <property type="entry name" value="O-METHYLTRANSFERASE"/>
    <property type="match status" value="1"/>
</dbReference>
<reference evidence="7" key="1">
    <citation type="submission" date="2017-07" db="EMBL/GenBank/DDBJ databases">
        <title>Taro Niue Genome Assembly and Annotation.</title>
        <authorList>
            <person name="Atibalentja N."/>
            <person name="Keating K."/>
            <person name="Fields C.J."/>
        </authorList>
    </citation>
    <scope>NUCLEOTIDE SEQUENCE</scope>
    <source>
        <strain evidence="7">Niue_2</strain>
        <tissue evidence="7">Leaf</tissue>
    </source>
</reference>
<dbReference type="InterPro" id="IPR036388">
    <property type="entry name" value="WH-like_DNA-bd_sf"/>
</dbReference>
<dbReference type="GO" id="GO:0008171">
    <property type="term" value="F:O-methyltransferase activity"/>
    <property type="evidence" value="ECO:0007669"/>
    <property type="project" value="InterPro"/>
</dbReference>
<dbReference type="PROSITE" id="PS51683">
    <property type="entry name" value="SAM_OMT_II"/>
    <property type="match status" value="1"/>
</dbReference>
<evidence type="ECO:0000259" key="5">
    <source>
        <dbReference type="Pfam" id="PF00891"/>
    </source>
</evidence>
<dbReference type="SUPFAM" id="SSF46785">
    <property type="entry name" value="Winged helix' DNA-binding domain"/>
    <property type="match status" value="1"/>
</dbReference>
<dbReference type="SMR" id="A0A843X783"/>
<feature type="active site" description="Proton acceptor" evidence="4">
    <location>
        <position position="274"/>
    </location>
</feature>
<dbReference type="GO" id="GO:0046983">
    <property type="term" value="F:protein dimerization activity"/>
    <property type="evidence" value="ECO:0007669"/>
    <property type="project" value="InterPro"/>
</dbReference>
<name>A0A843X783_COLES</name>
<accession>A0A843X783</accession>
<dbReference type="InterPro" id="IPR036390">
    <property type="entry name" value="WH_DNA-bd_sf"/>
</dbReference>
<comment type="caution">
    <text evidence="7">The sequence shown here is derived from an EMBL/GenBank/DDBJ whole genome shotgun (WGS) entry which is preliminary data.</text>
</comment>
<dbReference type="Proteomes" id="UP000652761">
    <property type="component" value="Unassembled WGS sequence"/>
</dbReference>
<dbReference type="SUPFAM" id="SSF53335">
    <property type="entry name" value="S-adenosyl-L-methionine-dependent methyltransferases"/>
    <property type="match status" value="1"/>
</dbReference>
<dbReference type="AlphaFoldDB" id="A0A843X783"/>